<evidence type="ECO:0000256" key="17">
    <source>
        <dbReference type="SAM" id="SignalP"/>
    </source>
</evidence>
<feature type="signal peptide" evidence="17">
    <location>
        <begin position="1"/>
        <end position="21"/>
    </location>
</feature>
<feature type="transmembrane region" description="Helical" evidence="16">
    <location>
        <begin position="264"/>
        <end position="288"/>
    </location>
</feature>
<feature type="transmembrane region" description="Helical" evidence="16">
    <location>
        <begin position="111"/>
        <end position="134"/>
    </location>
</feature>
<comment type="similarity">
    <text evidence="13">Belongs to the SAT4 family.</text>
</comment>
<evidence type="ECO:0000256" key="14">
    <source>
        <dbReference type="PROSITE-ProRule" id="PRU01356"/>
    </source>
</evidence>
<dbReference type="AlphaFoldDB" id="N1J559"/>
<evidence type="ECO:0000256" key="16">
    <source>
        <dbReference type="SAM" id="Phobius"/>
    </source>
</evidence>
<evidence type="ECO:0000256" key="4">
    <source>
        <dbReference type="ARBA" id="ARBA00010031"/>
    </source>
</evidence>
<evidence type="ECO:0000256" key="15">
    <source>
        <dbReference type="SAM" id="MobiDB-lite"/>
    </source>
</evidence>
<dbReference type="GO" id="GO:0098552">
    <property type="term" value="C:side of membrane"/>
    <property type="evidence" value="ECO:0007669"/>
    <property type="project" value="UniProtKB-KW"/>
</dbReference>
<feature type="domain" description="CFEM" evidence="18">
    <location>
        <begin position="11"/>
        <end position="123"/>
    </location>
</feature>
<protein>
    <submittedName>
        <fullName evidence="19">Integral membrane protein</fullName>
    </submittedName>
</protein>
<gene>
    <name evidence="19" type="ORF">BGHDH14_bghG000619000001001</name>
</gene>
<feature type="transmembrane region" description="Helical" evidence="16">
    <location>
        <begin position="223"/>
        <end position="244"/>
    </location>
</feature>
<evidence type="ECO:0000256" key="7">
    <source>
        <dbReference type="ARBA" id="ARBA00022692"/>
    </source>
</evidence>
<dbReference type="InterPro" id="IPR052337">
    <property type="entry name" value="SAT4-like"/>
</dbReference>
<comment type="caution">
    <text evidence="14">Lacks conserved residue(s) required for the propagation of feature annotation.</text>
</comment>
<accession>N1J559</accession>
<keyword evidence="11 14" id="KW-1015">Disulfide bond</keyword>
<dbReference type="PROSITE" id="PS52012">
    <property type="entry name" value="CFEM"/>
    <property type="match status" value="1"/>
</dbReference>
<feature type="disulfide bond" evidence="14">
    <location>
        <begin position="66"/>
        <end position="99"/>
    </location>
</feature>
<keyword evidence="12" id="KW-0449">Lipoprotein</keyword>
<dbReference type="PANTHER" id="PTHR33048:SF158">
    <property type="entry name" value="MEMBRANE PROTEIN PTH11-LIKE, PUTATIVE-RELATED"/>
    <property type="match status" value="1"/>
</dbReference>
<reference evidence="19 20" key="1">
    <citation type="journal article" date="2010" name="Science">
        <title>Genome expansion and gene loss in powdery mildew fungi reveal tradeoffs in extreme parasitism.</title>
        <authorList>
            <person name="Spanu P.D."/>
            <person name="Abbott J.C."/>
            <person name="Amselem J."/>
            <person name="Burgis T.A."/>
            <person name="Soanes D.M."/>
            <person name="Stueber K."/>
            <person name="Ver Loren van Themaat E."/>
            <person name="Brown J.K.M."/>
            <person name="Butcher S.A."/>
            <person name="Gurr S.J."/>
            <person name="Lebrun M.-H."/>
            <person name="Ridout C.J."/>
            <person name="Schulze-Lefert P."/>
            <person name="Talbot N.J."/>
            <person name="Ahmadinejad N."/>
            <person name="Ametz C."/>
            <person name="Barton G.R."/>
            <person name="Benjdia M."/>
            <person name="Bidzinski P."/>
            <person name="Bindschedler L.V."/>
            <person name="Both M."/>
            <person name="Brewer M.T."/>
            <person name="Cadle-Davidson L."/>
            <person name="Cadle-Davidson M.M."/>
            <person name="Collemare J."/>
            <person name="Cramer R."/>
            <person name="Frenkel O."/>
            <person name="Godfrey D."/>
            <person name="Harriman J."/>
            <person name="Hoede C."/>
            <person name="King B.C."/>
            <person name="Klages S."/>
            <person name="Kleemann J."/>
            <person name="Knoll D."/>
            <person name="Koti P.S."/>
            <person name="Kreplak J."/>
            <person name="Lopez-Ruiz F.J."/>
            <person name="Lu X."/>
            <person name="Maekawa T."/>
            <person name="Mahanil S."/>
            <person name="Micali C."/>
            <person name="Milgroom M.G."/>
            <person name="Montana G."/>
            <person name="Noir S."/>
            <person name="O'Connell R.J."/>
            <person name="Oberhaensli S."/>
            <person name="Parlange F."/>
            <person name="Pedersen C."/>
            <person name="Quesneville H."/>
            <person name="Reinhardt R."/>
            <person name="Rott M."/>
            <person name="Sacristan S."/>
            <person name="Schmidt S.M."/>
            <person name="Schoen M."/>
            <person name="Skamnioti P."/>
            <person name="Sommer H."/>
            <person name="Stephens A."/>
            <person name="Takahara H."/>
            <person name="Thordal-Christensen H."/>
            <person name="Vigouroux M."/>
            <person name="Wessling R."/>
            <person name="Wicker T."/>
            <person name="Panstruga R."/>
        </authorList>
    </citation>
    <scope>NUCLEOTIDE SEQUENCE [LARGE SCALE GENOMIC DNA]</scope>
    <source>
        <strain evidence="19">DH14</strain>
    </source>
</reference>
<keyword evidence="8 17" id="KW-0732">Signal</keyword>
<feature type="transmembrane region" description="Helical" evidence="16">
    <location>
        <begin position="189"/>
        <end position="211"/>
    </location>
</feature>
<comment type="subcellular location">
    <subcellularLocation>
        <location evidence="2">Membrane</location>
        <topology evidence="2">Lipid-anchor</topology>
        <topology evidence="2">GPI-anchor</topology>
    </subcellularLocation>
    <subcellularLocation>
        <location evidence="1">Membrane</location>
        <topology evidence="1">Multi-pass membrane protein</topology>
    </subcellularLocation>
    <subcellularLocation>
        <location evidence="3">Secreted</location>
    </subcellularLocation>
</comment>
<dbReference type="InterPro" id="IPR049326">
    <property type="entry name" value="Rhodopsin_dom_fungi"/>
</dbReference>
<evidence type="ECO:0000256" key="3">
    <source>
        <dbReference type="ARBA" id="ARBA00004613"/>
    </source>
</evidence>
<feature type="region of interest" description="Disordered" evidence="15">
    <location>
        <begin position="500"/>
        <end position="528"/>
    </location>
</feature>
<evidence type="ECO:0000256" key="2">
    <source>
        <dbReference type="ARBA" id="ARBA00004589"/>
    </source>
</evidence>
<name>N1J559_BLUG1</name>
<keyword evidence="7 16" id="KW-0812">Transmembrane</keyword>
<dbReference type="EMBL" id="CAUH01000619">
    <property type="protein sequence ID" value="CCU74790.1"/>
    <property type="molecule type" value="Genomic_DNA"/>
</dbReference>
<comment type="caution">
    <text evidence="19">The sequence shown here is derived from an EMBL/GenBank/DDBJ whole genome shotgun (WGS) entry which is preliminary data.</text>
</comment>
<keyword evidence="9 16" id="KW-1133">Transmembrane helix</keyword>
<evidence type="ECO:0000256" key="5">
    <source>
        <dbReference type="ARBA" id="ARBA00022525"/>
    </source>
</evidence>
<feature type="compositionally biased region" description="Basic and acidic residues" evidence="15">
    <location>
        <begin position="519"/>
        <end position="528"/>
    </location>
</feature>
<feature type="transmembrane region" description="Helical" evidence="16">
    <location>
        <begin position="300"/>
        <end position="320"/>
    </location>
</feature>
<evidence type="ECO:0000256" key="9">
    <source>
        <dbReference type="ARBA" id="ARBA00022989"/>
    </source>
</evidence>
<evidence type="ECO:0000259" key="18">
    <source>
        <dbReference type="PROSITE" id="PS52012"/>
    </source>
</evidence>
<dbReference type="Pfam" id="PF05730">
    <property type="entry name" value="CFEM"/>
    <property type="match status" value="1"/>
</dbReference>
<evidence type="ECO:0000256" key="13">
    <source>
        <dbReference type="ARBA" id="ARBA00038359"/>
    </source>
</evidence>
<dbReference type="PANTHER" id="PTHR33048">
    <property type="entry name" value="PTH11-LIKE INTEGRAL MEMBRANE PROTEIN (AFU_ORTHOLOGUE AFUA_5G11245)"/>
    <property type="match status" value="1"/>
</dbReference>
<dbReference type="GO" id="GO:0005576">
    <property type="term" value="C:extracellular region"/>
    <property type="evidence" value="ECO:0007669"/>
    <property type="project" value="UniProtKB-SubCell"/>
</dbReference>
<evidence type="ECO:0000256" key="6">
    <source>
        <dbReference type="ARBA" id="ARBA00022622"/>
    </source>
</evidence>
<evidence type="ECO:0000256" key="11">
    <source>
        <dbReference type="ARBA" id="ARBA00023157"/>
    </source>
</evidence>
<dbReference type="HOGENOM" id="CLU_028200_6_2_1"/>
<dbReference type="Pfam" id="PF20684">
    <property type="entry name" value="Fung_rhodopsin"/>
    <property type="match status" value="1"/>
</dbReference>
<keyword evidence="5" id="KW-0964">Secreted</keyword>
<evidence type="ECO:0000256" key="10">
    <source>
        <dbReference type="ARBA" id="ARBA00023136"/>
    </source>
</evidence>
<evidence type="ECO:0000256" key="8">
    <source>
        <dbReference type="ARBA" id="ARBA00022729"/>
    </source>
</evidence>
<dbReference type="Proteomes" id="UP000015441">
    <property type="component" value="Unassembled WGS sequence"/>
</dbReference>
<feature type="transmembrane region" description="Helical" evidence="16">
    <location>
        <begin position="146"/>
        <end position="169"/>
    </location>
</feature>
<dbReference type="STRING" id="546991.N1J559"/>
<organism evidence="19 20">
    <name type="scientific">Blumeria graminis f. sp. hordei (strain DH14)</name>
    <name type="common">Barley powdery mildew</name>
    <name type="synonym">Oidium monilioides f. sp. hordei</name>
    <dbReference type="NCBI Taxonomy" id="546991"/>
    <lineage>
        <taxon>Eukaryota</taxon>
        <taxon>Fungi</taxon>
        <taxon>Dikarya</taxon>
        <taxon>Ascomycota</taxon>
        <taxon>Pezizomycotina</taxon>
        <taxon>Leotiomycetes</taxon>
        <taxon>Erysiphales</taxon>
        <taxon>Erysiphaceae</taxon>
        <taxon>Blumeria</taxon>
        <taxon>Blumeria hordei</taxon>
    </lineage>
</organism>
<dbReference type="eggNOG" id="ENOG502SN7T">
    <property type="taxonomic scope" value="Eukaryota"/>
</dbReference>
<keyword evidence="6" id="KW-0325">Glycoprotein</keyword>
<evidence type="ECO:0000256" key="1">
    <source>
        <dbReference type="ARBA" id="ARBA00004141"/>
    </source>
</evidence>
<keyword evidence="10 16" id="KW-0472">Membrane</keyword>
<keyword evidence="6" id="KW-0336">GPI-anchor</keyword>
<evidence type="ECO:0000256" key="12">
    <source>
        <dbReference type="ARBA" id="ARBA00023288"/>
    </source>
</evidence>
<dbReference type="InterPro" id="IPR008427">
    <property type="entry name" value="Extracellular_membr_CFEM_dom"/>
</dbReference>
<comment type="similarity">
    <text evidence="4">Belongs to the RBT5 family.</text>
</comment>
<keyword evidence="20" id="KW-1185">Reference proteome</keyword>
<evidence type="ECO:0000313" key="20">
    <source>
        <dbReference type="Proteomes" id="UP000015441"/>
    </source>
</evidence>
<feature type="compositionally biased region" description="Polar residues" evidence="15">
    <location>
        <begin position="506"/>
        <end position="515"/>
    </location>
</feature>
<sequence>MRLLRQILSLCLLLASSLVAARKSTSAEISDAISHLPHCCLDCVMPVLGVMNCNLGNLTEFSDCFCIKTEFQAQISSCTKKQCPYVRLIESEALLKTICTGQPRETRRPQIYTSTSISTFFAILFVILRCYSNYQVAKKFWWDDGFLIISTIFFAAFQCLTLWGASYGFGLHIWNAETTHWRGLLLFEWSWELLYIVVQTMTKVSVLLLYFRIFPQVWFRKILFCLIVFMFVHFVAFSAVIVNACKPIKRFWNHALPGKCINTRPVGVVGAACSIVEDIVFLFLPIPLIWQLKLKTSRKIGITLILAVGVIACVASIVRLKFLVRYNETFDQIWDNFCLVVLSQIELCLSIICVCFPAIRLLFSRSNKPDTTINDQKQDSDQSHSYVSERSNSKRGFISKVRSIISNHTSGRVGSLPWVSTRAPQLSSIYITSHIELTDKDPTSSSGKPKGYESHIAASKPQVPKYHEATTPLVAMPNIVQVDKSGNHVTPFRKLTGSLFRESRSSVRSSTNAGGTMNDKLDQIGEAR</sequence>
<dbReference type="InParanoid" id="N1J559"/>
<feature type="chain" id="PRO_5004107458" evidence="17">
    <location>
        <begin position="22"/>
        <end position="528"/>
    </location>
</feature>
<dbReference type="OrthoDB" id="5342292at2759"/>
<feature type="region of interest" description="Disordered" evidence="15">
    <location>
        <begin position="372"/>
        <end position="392"/>
    </location>
</feature>
<proteinExistence type="inferred from homology"/>
<feature type="transmembrane region" description="Helical" evidence="16">
    <location>
        <begin position="340"/>
        <end position="363"/>
    </location>
</feature>
<evidence type="ECO:0000313" key="19">
    <source>
        <dbReference type="EMBL" id="CCU74790.1"/>
    </source>
</evidence>